<feature type="region of interest" description="Disordered" evidence="12">
    <location>
        <begin position="1"/>
        <end position="62"/>
    </location>
</feature>
<dbReference type="SMART" id="SM00343">
    <property type="entry name" value="ZnF_C2HC"/>
    <property type="match status" value="5"/>
</dbReference>
<evidence type="ECO:0000259" key="15">
    <source>
        <dbReference type="PROSITE" id="PS51194"/>
    </source>
</evidence>
<keyword evidence="9" id="KW-0863">Zinc-finger</keyword>
<dbReference type="SUPFAM" id="SSF52540">
    <property type="entry name" value="P-loop containing nucleoside triphosphate hydrolases"/>
    <property type="match status" value="1"/>
</dbReference>
<feature type="compositionally biased region" description="Low complexity" evidence="12">
    <location>
        <begin position="35"/>
        <end position="50"/>
    </location>
</feature>
<evidence type="ECO:0000256" key="8">
    <source>
        <dbReference type="ARBA" id="ARBA00081176"/>
    </source>
</evidence>
<feature type="domain" description="CCHC-type" evidence="13">
    <location>
        <begin position="122"/>
        <end position="137"/>
    </location>
</feature>
<dbReference type="GO" id="GO:0016787">
    <property type="term" value="F:hydrolase activity"/>
    <property type="evidence" value="ECO:0007669"/>
    <property type="project" value="UniProtKB-KW"/>
</dbReference>
<dbReference type="InterPro" id="IPR001650">
    <property type="entry name" value="Helicase_C-like"/>
</dbReference>
<evidence type="ECO:0000256" key="4">
    <source>
        <dbReference type="ARBA" id="ARBA00022801"/>
    </source>
</evidence>
<gene>
    <name evidence="17" type="primary">PmVas</name>
</gene>
<feature type="short sequence motif" description="Q motif" evidence="10">
    <location>
        <begin position="245"/>
        <end position="273"/>
    </location>
</feature>
<dbReference type="SMART" id="SM00490">
    <property type="entry name" value="HELICc"/>
    <property type="match status" value="1"/>
</dbReference>
<dbReference type="GO" id="GO:0003676">
    <property type="term" value="F:nucleic acid binding"/>
    <property type="evidence" value="ECO:0007669"/>
    <property type="project" value="InterPro"/>
</dbReference>
<dbReference type="InterPro" id="IPR001878">
    <property type="entry name" value="Znf_CCHC"/>
</dbReference>
<dbReference type="Gene3D" id="3.40.50.300">
    <property type="entry name" value="P-loop containing nucleotide triphosphate hydrolases"/>
    <property type="match status" value="2"/>
</dbReference>
<feature type="domain" description="CCHC-type" evidence="13">
    <location>
        <begin position="96"/>
        <end position="112"/>
    </location>
</feature>
<dbReference type="SMART" id="SM00487">
    <property type="entry name" value="DEXDc"/>
    <property type="match status" value="1"/>
</dbReference>
<evidence type="ECO:0000256" key="6">
    <source>
        <dbReference type="ARBA" id="ARBA00022840"/>
    </source>
</evidence>
<dbReference type="GO" id="GO:0005524">
    <property type="term" value="F:ATP binding"/>
    <property type="evidence" value="ECO:0007669"/>
    <property type="project" value="UniProtKB-KW"/>
</dbReference>
<dbReference type="PROSITE" id="PS50158">
    <property type="entry name" value="ZF_CCHC"/>
    <property type="match status" value="5"/>
</dbReference>
<comment type="similarity">
    <text evidence="1">Belongs to the DEAD box helicase family. DDX4/VASA subfamily.</text>
</comment>
<dbReference type="Pfam" id="PF00098">
    <property type="entry name" value="zf-CCHC"/>
    <property type="match status" value="5"/>
</dbReference>
<evidence type="ECO:0000256" key="3">
    <source>
        <dbReference type="ARBA" id="ARBA00022741"/>
    </source>
</evidence>
<dbReference type="CDD" id="cd18787">
    <property type="entry name" value="SF2_C_DEAD"/>
    <property type="match status" value="1"/>
</dbReference>
<dbReference type="InterPro" id="IPR036875">
    <property type="entry name" value="Znf_CCHC_sf"/>
</dbReference>
<keyword evidence="4 11" id="KW-0378">Hydrolase</keyword>
<evidence type="ECO:0000256" key="11">
    <source>
        <dbReference type="RuleBase" id="RU000492"/>
    </source>
</evidence>
<evidence type="ECO:0000256" key="1">
    <source>
        <dbReference type="ARBA" id="ARBA00010132"/>
    </source>
</evidence>
<evidence type="ECO:0000259" key="14">
    <source>
        <dbReference type="PROSITE" id="PS51192"/>
    </source>
</evidence>
<feature type="domain" description="CCHC-type" evidence="13">
    <location>
        <begin position="71"/>
        <end position="86"/>
    </location>
</feature>
<keyword evidence="6 11" id="KW-0067">ATP-binding</keyword>
<keyword evidence="3 11" id="KW-0547">Nucleotide-binding</keyword>
<reference evidence="17" key="1">
    <citation type="journal article" date="2007" name="Dev. Genes Evol.">
        <title>Involvement of vasa homolog in germline recruitment from coelomic stem cells in budding tunicates.</title>
        <authorList>
            <person name="Sunanaga T."/>
            <person name="Watanabe A."/>
            <person name="Kawamura K."/>
        </authorList>
    </citation>
    <scope>NUCLEOTIDE SEQUENCE</scope>
</reference>
<evidence type="ECO:0000259" key="13">
    <source>
        <dbReference type="PROSITE" id="PS50158"/>
    </source>
</evidence>
<dbReference type="GO" id="GO:0003724">
    <property type="term" value="F:RNA helicase activity"/>
    <property type="evidence" value="ECO:0007669"/>
    <property type="project" value="UniProtKB-EC"/>
</dbReference>
<feature type="domain" description="DEAD-box RNA helicase Q" evidence="16">
    <location>
        <begin position="245"/>
        <end position="273"/>
    </location>
</feature>
<keyword evidence="9" id="KW-0479">Metal-binding</keyword>
<feature type="compositionally biased region" description="Basic and acidic residues" evidence="12">
    <location>
        <begin position="187"/>
        <end position="197"/>
    </location>
</feature>
<dbReference type="FunFam" id="3.40.50.300:FF:000397">
    <property type="entry name" value="Probable ATP-dependent RNA helicase DDX4"/>
    <property type="match status" value="1"/>
</dbReference>
<dbReference type="InterPro" id="IPR014014">
    <property type="entry name" value="RNA_helicase_DEAD_Q_motif"/>
</dbReference>
<dbReference type="GO" id="GO:0008270">
    <property type="term" value="F:zinc ion binding"/>
    <property type="evidence" value="ECO:0007669"/>
    <property type="project" value="UniProtKB-KW"/>
</dbReference>
<dbReference type="PROSITE" id="PS51192">
    <property type="entry name" value="HELICASE_ATP_BIND_1"/>
    <property type="match status" value="1"/>
</dbReference>
<dbReference type="EMBL" id="AB259754">
    <property type="protein sequence ID" value="BAE94497.1"/>
    <property type="molecule type" value="mRNA"/>
</dbReference>
<dbReference type="InterPro" id="IPR014001">
    <property type="entry name" value="Helicase_ATP-bd"/>
</dbReference>
<dbReference type="EC" id="3.6.4.13" evidence="2"/>
<dbReference type="FunFam" id="3.40.50.300:FF:000008">
    <property type="entry name" value="ATP-dependent RNA helicase RhlB"/>
    <property type="match status" value="1"/>
</dbReference>
<evidence type="ECO:0000256" key="10">
    <source>
        <dbReference type="PROSITE-ProRule" id="PRU00552"/>
    </source>
</evidence>
<evidence type="ECO:0000256" key="9">
    <source>
        <dbReference type="PROSITE-ProRule" id="PRU00047"/>
    </source>
</evidence>
<dbReference type="Pfam" id="PF00271">
    <property type="entry name" value="Helicase_C"/>
    <property type="match status" value="1"/>
</dbReference>
<dbReference type="InterPro" id="IPR000629">
    <property type="entry name" value="RNA-helicase_DEAD-box_CS"/>
</dbReference>
<dbReference type="PANTHER" id="PTHR47958">
    <property type="entry name" value="ATP-DEPENDENT RNA HELICASE DBP3"/>
    <property type="match status" value="1"/>
</dbReference>
<comment type="catalytic activity">
    <reaction evidence="7">
        <text>ATP + H2O = ADP + phosphate + H(+)</text>
        <dbReference type="Rhea" id="RHEA:13065"/>
        <dbReference type="ChEBI" id="CHEBI:15377"/>
        <dbReference type="ChEBI" id="CHEBI:15378"/>
        <dbReference type="ChEBI" id="CHEBI:30616"/>
        <dbReference type="ChEBI" id="CHEBI:43474"/>
        <dbReference type="ChEBI" id="CHEBI:456216"/>
        <dbReference type="EC" id="3.6.4.13"/>
    </reaction>
</comment>
<dbReference type="CDD" id="cd18052">
    <property type="entry name" value="DEADc_DDX4"/>
    <property type="match status" value="1"/>
</dbReference>
<feature type="region of interest" description="Disordered" evidence="12">
    <location>
        <begin position="644"/>
        <end position="705"/>
    </location>
</feature>
<protein>
    <recommendedName>
        <fullName evidence="2">RNA helicase</fullName>
        <ecNumber evidence="2">3.6.4.13</ecNumber>
    </recommendedName>
    <alternativeName>
        <fullName evidence="8">DEAD box protein 4</fullName>
    </alternativeName>
</protein>
<dbReference type="InterPro" id="IPR027417">
    <property type="entry name" value="P-loop_NTPase"/>
</dbReference>
<dbReference type="Gene3D" id="4.10.60.10">
    <property type="entry name" value="Zinc finger, CCHC-type"/>
    <property type="match status" value="5"/>
</dbReference>
<dbReference type="Pfam" id="PF00270">
    <property type="entry name" value="DEAD"/>
    <property type="match status" value="1"/>
</dbReference>
<proteinExistence type="evidence at transcript level"/>
<feature type="domain" description="Helicase C-terminal" evidence="15">
    <location>
        <begin position="487"/>
        <end position="634"/>
    </location>
</feature>
<feature type="compositionally biased region" description="Gly residues" evidence="12">
    <location>
        <begin position="51"/>
        <end position="62"/>
    </location>
</feature>
<dbReference type="PROSITE" id="PS51195">
    <property type="entry name" value="Q_MOTIF"/>
    <property type="match status" value="1"/>
</dbReference>
<feature type="domain" description="CCHC-type" evidence="13">
    <location>
        <begin position="146"/>
        <end position="161"/>
    </location>
</feature>
<feature type="domain" description="Helicase ATP-binding" evidence="14">
    <location>
        <begin position="276"/>
        <end position="459"/>
    </location>
</feature>
<feature type="region of interest" description="Disordered" evidence="12">
    <location>
        <begin position="187"/>
        <end position="206"/>
    </location>
</feature>
<evidence type="ECO:0000256" key="12">
    <source>
        <dbReference type="SAM" id="MobiDB-lite"/>
    </source>
</evidence>
<name>Q1HA65_POLMI</name>
<organism evidence="17">
    <name type="scientific">Polyandrocarpa misakiensis</name>
    <name type="common">Tunicate</name>
    <dbReference type="NCBI Taxonomy" id="7723"/>
    <lineage>
        <taxon>Eukaryota</taxon>
        <taxon>Metazoa</taxon>
        <taxon>Chordata</taxon>
        <taxon>Tunicata</taxon>
        <taxon>Ascidiacea</taxon>
        <taxon>Stolidobranchia</taxon>
        <taxon>Styelidae</taxon>
        <taxon>Polyandrocarpa</taxon>
    </lineage>
</organism>
<dbReference type="SUPFAM" id="SSF57756">
    <property type="entry name" value="Retrovirus zinc finger-like domains"/>
    <property type="match status" value="3"/>
</dbReference>
<dbReference type="PROSITE" id="PS51194">
    <property type="entry name" value="HELICASE_CTER"/>
    <property type="match status" value="1"/>
</dbReference>
<evidence type="ECO:0000313" key="17">
    <source>
        <dbReference type="EMBL" id="BAE94497.1"/>
    </source>
</evidence>
<evidence type="ECO:0000259" key="16">
    <source>
        <dbReference type="PROSITE" id="PS51195"/>
    </source>
</evidence>
<evidence type="ECO:0000256" key="2">
    <source>
        <dbReference type="ARBA" id="ARBA00012552"/>
    </source>
</evidence>
<dbReference type="PROSITE" id="PS00039">
    <property type="entry name" value="DEAD_ATP_HELICASE"/>
    <property type="match status" value="1"/>
</dbReference>
<sequence>MFQEEDDWDDFGGVETATKTTNKSSFGGFGDDVNSDFAGSSFSGNNSKFNGGSGSMNGGGDRGGGARNRSCFKCGQEGHMSRDCTSGASGDTQAKKCFKCGEEGHMSRDCPSNTSTGSSKACFKCGEEGHMSRECPNNNNNNSKACFKCGEEGHMSRECPNNNSSKDGFGTSSRACFKCGEEGHMSRECPKAGEPDPNRPPLYIPPPPSEDEEVIFASMQTGINFNKYDSIPVEVTGMDAPNPIANFDEANLPETICANVKKAKYSRPTPVQKYSIPIINADRDLMSCAQTGSGKTAAFLLPVLSGMFRKGLKSDTLSEKQTPQAIVVGPTRELVLQIFLEARKFAYGSVIRPVVAYGGTSVGSQLRDLCRGCNILIATPGRLLDFINRGKVSCECVEYLILDEADRMLDMGFEPEIRRLLGSPGMPDKNSRHTLMFSATFPNEIQKLAHEFLRDDFLFLSVGRVGGACSDVTQTILQVDEEDKRETLMQLLSDVAETRSRTLVFVETKRKADFLAAFLSQENLPTTSIHGDRYQREREMALADFKSGTCPIMIATSVAARGLDIPKVEHVINFDLPNEIDEFVHRVGRTGRCGNLGQATSFYSDNKDGMLARSLVKVLADAQQEVPEWLESCAESAIGTSFGPKGGQFGARDARNKGRGQSRVETFRSKGDYDYADGGSTAEDQFGNAEKQASNGFGEDDDEWE</sequence>
<feature type="compositionally biased region" description="Acidic residues" evidence="12">
    <location>
        <begin position="1"/>
        <end position="12"/>
    </location>
</feature>
<keyword evidence="9" id="KW-0862">Zinc</keyword>
<feature type="domain" description="CCHC-type" evidence="13">
    <location>
        <begin position="176"/>
        <end position="191"/>
    </location>
</feature>
<dbReference type="AlphaFoldDB" id="Q1HA65"/>
<evidence type="ECO:0000256" key="7">
    <source>
        <dbReference type="ARBA" id="ARBA00047984"/>
    </source>
</evidence>
<evidence type="ECO:0000256" key="5">
    <source>
        <dbReference type="ARBA" id="ARBA00022806"/>
    </source>
</evidence>
<accession>Q1HA65</accession>
<dbReference type="InterPro" id="IPR011545">
    <property type="entry name" value="DEAD/DEAH_box_helicase_dom"/>
</dbReference>
<keyword evidence="5 11" id="KW-0347">Helicase</keyword>